<comment type="similarity">
    <text evidence="1 3">Belongs to the 3-oxoacid CoA-transferase family.</text>
</comment>
<dbReference type="OrthoDB" id="9805230at2"/>
<evidence type="ECO:0000256" key="3">
    <source>
        <dbReference type="PIRNR" id="PIRNR000858"/>
    </source>
</evidence>
<sequence length="520" mass="55503">MTKFVTASEAIKMIRDGVSVGVTGFAGAAHAEVLTSKLEENFLNEGHPQNLTLIYSAGIGDGQSKGTGHFGHEGLVRRVIGGHWNLAPKLVKLAVENKIEAYNFPQGTLAQLVRDIAAGKPGTISKVGLKTFVDPRVQGGKLNSKTQEDLVEVINVAGEEMLFYKGLAIDVAIIRATSADEKGNLSMEKEAVMVETLSMAQAAKNSGGIVIAQVERVVSSGSIDPKLVKVPGILVDAIVVVSPEVQWQTFVEPYNPAFSGEVRVPLASLKPLPLDERKIIARRAALELIPNAVVNLGIGMPEGVAVVANEEDFADQMTLTVEAGGVGGIPAGGINFGASTNVEALLDQPYQFDFYDGGGLDLAFLGLAQMDERGNINVSKFGPKIAGCGGFINITQNAKKVVFCGTFTAGGLKTSISGGMLKIEQEGKVKKLVKEVEQITFSGEYAQSTRQPVLYITERAVFELTPQGITLTEIAPGINLEKDVLAQMDFKPRVSQSLRVMDLRIFSPEVMNMHQLLAAK</sequence>
<dbReference type="GO" id="GO:0008410">
    <property type="term" value="F:CoA-transferase activity"/>
    <property type="evidence" value="ECO:0007669"/>
    <property type="project" value="InterPro"/>
</dbReference>
<dbReference type="Gene3D" id="3.40.1080.10">
    <property type="entry name" value="Glutaconate Coenzyme A-transferase"/>
    <property type="match status" value="2"/>
</dbReference>
<reference evidence="5 6" key="1">
    <citation type="submission" date="2013-12" db="EMBL/GenBank/DDBJ databases">
        <authorList>
            <consortium name="DOE Joint Genome Institute"/>
            <person name="Smidt H."/>
            <person name="Huntemann M."/>
            <person name="Han J."/>
            <person name="Chen A."/>
            <person name="Kyrpides N."/>
            <person name="Mavromatis K."/>
            <person name="Markowitz V."/>
            <person name="Palaniappan K."/>
            <person name="Ivanova N."/>
            <person name="Schaumberg A."/>
            <person name="Pati A."/>
            <person name="Liolios K."/>
            <person name="Nordberg H.P."/>
            <person name="Cantor M.N."/>
            <person name="Hua S.X."/>
            <person name="Woyke T."/>
        </authorList>
    </citation>
    <scope>NUCLEOTIDE SEQUENCE [LARGE SCALE GENOMIC DNA]</scope>
    <source>
        <strain evidence="6">DSM 15288</strain>
    </source>
</reference>
<evidence type="ECO:0000313" key="5">
    <source>
        <dbReference type="EMBL" id="AHF06195.1"/>
    </source>
</evidence>
<dbReference type="eggNOG" id="COG4670">
    <property type="taxonomic scope" value="Bacteria"/>
</dbReference>
<evidence type="ECO:0000256" key="1">
    <source>
        <dbReference type="ARBA" id="ARBA00007154"/>
    </source>
</evidence>
<dbReference type="EMBL" id="CP007032">
    <property type="protein sequence ID" value="AHF06195.1"/>
    <property type="molecule type" value="Genomic_DNA"/>
</dbReference>
<evidence type="ECO:0000256" key="2">
    <source>
        <dbReference type="ARBA" id="ARBA00022679"/>
    </source>
</evidence>
<proteinExistence type="inferred from homology"/>
<feature type="active site" description="5-glutamyl coenzyme A thioester intermediate" evidence="4">
    <location>
        <position position="322"/>
    </location>
</feature>
<dbReference type="InterPro" id="IPR014388">
    <property type="entry name" value="3-oxoacid_CoA-transferase"/>
</dbReference>
<organism evidence="5 6">
    <name type="scientific">Desulfitobacterium metallireducens DSM 15288</name>
    <dbReference type="NCBI Taxonomy" id="871968"/>
    <lineage>
        <taxon>Bacteria</taxon>
        <taxon>Bacillati</taxon>
        <taxon>Bacillota</taxon>
        <taxon>Clostridia</taxon>
        <taxon>Eubacteriales</taxon>
        <taxon>Desulfitobacteriaceae</taxon>
        <taxon>Desulfitobacterium</taxon>
    </lineage>
</organism>
<dbReference type="RefSeq" id="WP_006715307.1">
    <property type="nucleotide sequence ID" value="NZ_CP007032.1"/>
</dbReference>
<protein>
    <submittedName>
        <fullName evidence="5">CoA transferase</fullName>
    </submittedName>
</protein>
<accession>W0E5S9</accession>
<dbReference type="STRING" id="871968.DESME_03345"/>
<evidence type="ECO:0000313" key="6">
    <source>
        <dbReference type="Proteomes" id="UP000010847"/>
    </source>
</evidence>
<gene>
    <name evidence="5" type="ORF">DESME_03345</name>
</gene>
<name>W0E5S9_9FIRM</name>
<dbReference type="SUPFAM" id="SSF100950">
    <property type="entry name" value="NagB/RpiA/CoA transferase-like"/>
    <property type="match status" value="2"/>
</dbReference>
<keyword evidence="2 3" id="KW-0808">Transferase</keyword>
<dbReference type="PIRSF" id="PIRSF000858">
    <property type="entry name" value="SCOT-t"/>
    <property type="match status" value="1"/>
</dbReference>
<evidence type="ECO:0000256" key="4">
    <source>
        <dbReference type="PIRSR" id="PIRSR000858-1"/>
    </source>
</evidence>
<dbReference type="InterPro" id="IPR037171">
    <property type="entry name" value="NagB/RpiA_transferase-like"/>
</dbReference>
<dbReference type="GO" id="GO:0046952">
    <property type="term" value="P:ketone body catabolic process"/>
    <property type="evidence" value="ECO:0007669"/>
    <property type="project" value="InterPro"/>
</dbReference>
<dbReference type="KEGG" id="dmt:DESME_03345"/>
<dbReference type="Proteomes" id="UP000010847">
    <property type="component" value="Chromosome"/>
</dbReference>
<dbReference type="InterPro" id="IPR004165">
    <property type="entry name" value="CoA_trans_fam_I"/>
</dbReference>
<dbReference type="Pfam" id="PF01144">
    <property type="entry name" value="CoA_trans"/>
    <property type="match status" value="1"/>
</dbReference>
<dbReference type="SMART" id="SM00882">
    <property type="entry name" value="CoA_trans"/>
    <property type="match status" value="2"/>
</dbReference>
<dbReference type="HOGENOM" id="CLU_026774_4_0_9"/>
<dbReference type="PANTHER" id="PTHR43293:SF1">
    <property type="entry name" value="ACETATE COA-TRANSFERASE YDIF"/>
    <property type="match status" value="1"/>
</dbReference>
<dbReference type="AlphaFoldDB" id="W0E5S9"/>
<dbReference type="PANTHER" id="PTHR43293">
    <property type="entry name" value="ACETATE COA-TRANSFERASE YDIF"/>
    <property type="match status" value="1"/>
</dbReference>
<keyword evidence="6" id="KW-1185">Reference proteome</keyword>